<evidence type="ECO:0000313" key="1">
    <source>
        <dbReference type="EMBL" id="OMD53084.1"/>
    </source>
</evidence>
<accession>A0ABX3HSL5</accession>
<sequence>MIKLLGLGVAASLLFTPITGLVDSPSLQKSSVSEVSSAKSYSFNNYIYEEPGTGTKILVGDGVKVPELARGKEAVKIVRVNQKGGAFNDSFTCEPDDGVNLNIWMMNNNGQSVQFQVWRNGVEFTNQAIAVGSQKTISFTDMLGNGLDGNYEVYIYSLLGYPLDVDVSARQF</sequence>
<comment type="caution">
    <text evidence="1">The sequence shown here is derived from an EMBL/GenBank/DDBJ whole genome shotgun (WGS) entry which is preliminary data.</text>
</comment>
<dbReference type="EMBL" id="MPTB01000002">
    <property type="protein sequence ID" value="OMD53084.1"/>
    <property type="molecule type" value="Genomic_DNA"/>
</dbReference>
<dbReference type="RefSeq" id="WP_076109142.1">
    <property type="nucleotide sequence ID" value="NZ_MPTB01000002.1"/>
</dbReference>
<dbReference type="Proteomes" id="UP000187412">
    <property type="component" value="Unassembled WGS sequence"/>
</dbReference>
<organism evidence="1 2">
    <name type="scientific">Paenibacillus borealis</name>
    <dbReference type="NCBI Taxonomy" id="160799"/>
    <lineage>
        <taxon>Bacteria</taxon>
        <taxon>Bacillati</taxon>
        <taxon>Bacillota</taxon>
        <taxon>Bacilli</taxon>
        <taxon>Bacillales</taxon>
        <taxon>Paenibacillaceae</taxon>
        <taxon>Paenibacillus</taxon>
    </lineage>
</organism>
<evidence type="ECO:0000313" key="2">
    <source>
        <dbReference type="Proteomes" id="UP000187412"/>
    </source>
</evidence>
<keyword evidence="2" id="KW-1185">Reference proteome</keyword>
<protein>
    <submittedName>
        <fullName evidence="1">Uncharacterized protein</fullName>
    </submittedName>
</protein>
<gene>
    <name evidence="1" type="ORF">BSK56_02310</name>
</gene>
<reference evidence="1 2" key="1">
    <citation type="submission" date="2016-10" db="EMBL/GenBank/DDBJ databases">
        <title>Paenibacillus species isolates.</title>
        <authorList>
            <person name="Beno S.M."/>
        </authorList>
    </citation>
    <scope>NUCLEOTIDE SEQUENCE [LARGE SCALE GENOMIC DNA]</scope>
    <source>
        <strain evidence="1 2">FSL H7-0744</strain>
    </source>
</reference>
<proteinExistence type="predicted"/>
<name>A0ABX3HSL5_PAEBO</name>